<proteinExistence type="predicted"/>
<dbReference type="RefSeq" id="WP_184208835.1">
    <property type="nucleotide sequence ID" value="NZ_JACHIF010000004.1"/>
</dbReference>
<evidence type="ECO:0000313" key="2">
    <source>
        <dbReference type="EMBL" id="MBB5038228.1"/>
    </source>
</evidence>
<reference evidence="2 3" key="1">
    <citation type="submission" date="2020-08" db="EMBL/GenBank/DDBJ databases">
        <title>Genomic Encyclopedia of Type Strains, Phase IV (KMG-IV): sequencing the most valuable type-strain genomes for metagenomic binning, comparative biology and taxonomic classification.</title>
        <authorList>
            <person name="Goeker M."/>
        </authorList>
    </citation>
    <scope>NUCLEOTIDE SEQUENCE [LARGE SCALE GENOMIC DNA]</scope>
    <source>
        <strain evidence="2 3">DSM 12251</strain>
    </source>
</reference>
<keyword evidence="3" id="KW-1185">Reference proteome</keyword>
<dbReference type="EMBL" id="JACHIF010000004">
    <property type="protein sequence ID" value="MBB5038228.1"/>
    <property type="molecule type" value="Genomic_DNA"/>
</dbReference>
<evidence type="ECO:0000313" key="3">
    <source>
        <dbReference type="Proteomes" id="UP000534294"/>
    </source>
</evidence>
<evidence type="ECO:0000256" key="1">
    <source>
        <dbReference type="SAM" id="MobiDB-lite"/>
    </source>
</evidence>
<protein>
    <submittedName>
        <fullName evidence="2">Uncharacterized protein</fullName>
    </submittedName>
</protein>
<comment type="caution">
    <text evidence="2">The sequence shown here is derived from an EMBL/GenBank/DDBJ whole genome shotgun (WGS) entry which is preliminary data.</text>
</comment>
<feature type="compositionally biased region" description="Basic residues" evidence="1">
    <location>
        <begin position="159"/>
        <end position="173"/>
    </location>
</feature>
<accession>A0A7W7YL47</accession>
<sequence length="509" mass="58289">MNSSPFSLDTKFLPEDAAEDKIDLDLGTWRVFGLTPGDEIVDEFKSHLSSPPDDKEKTGYMDDFAWDSDIVPGGQPLYGAFLCRLSGKDDRKFWIRKQALIHPTDSRRIEPPLCSGCCRFRLDSQLPITGDFIHTAKLYLSLNLQRFIRHQPPQDNPKKPHTPRLQRRKGKRCVHGDEQSLDEQDNWLPDTPEWRKYATREHFPKYLELIGDQMGKELSRACNVIEKSVLQIDPEADWPQMGWEREDSYSLSQVETLWEFPADNPITTVWELGTKLMHLSKTGGKVAMHKMQAKEAGHIYNSPCFSIPIAKNVRLKLYAKTNRRIRFEIVHSELWNQRAALLKEAGLNPEAGGRSWDDVPHLLKALRQRAAKHMNNVMEHLQTVQTPELKPKTLLELITAVFEAIPPTIFKQTRMDRIQTMLIWLCFHKGYRGGIKKGPYSDALKTLAERGIIKFDHKRKFYVLTNAYRDAAAALSSIAGDPLLALMGIDLSEFVLQPTSLSPPVRVRE</sequence>
<dbReference type="AlphaFoldDB" id="A0A7W7YL47"/>
<name>A0A7W7YL47_9BACT</name>
<dbReference type="Proteomes" id="UP000534294">
    <property type="component" value="Unassembled WGS sequence"/>
</dbReference>
<gene>
    <name evidence="2" type="ORF">HNQ64_002486</name>
</gene>
<feature type="region of interest" description="Disordered" evidence="1">
    <location>
        <begin position="150"/>
        <end position="187"/>
    </location>
</feature>
<organism evidence="2 3">
    <name type="scientific">Prosthecobacter dejongeii</name>
    <dbReference type="NCBI Taxonomy" id="48465"/>
    <lineage>
        <taxon>Bacteria</taxon>
        <taxon>Pseudomonadati</taxon>
        <taxon>Verrucomicrobiota</taxon>
        <taxon>Verrucomicrobiia</taxon>
        <taxon>Verrucomicrobiales</taxon>
        <taxon>Verrucomicrobiaceae</taxon>
        <taxon>Prosthecobacter</taxon>
    </lineage>
</organism>